<gene>
    <name evidence="1" type="ORF">J2Z56_003685</name>
    <name evidence="2" type="ORF">J2Z57_003670</name>
</gene>
<protein>
    <submittedName>
        <fullName evidence="1">Uncharacterized protein</fullName>
    </submittedName>
</protein>
<dbReference type="AlphaFoldDB" id="A0A9X0YN01"/>
<evidence type="ECO:0000313" key="2">
    <source>
        <dbReference type="EMBL" id="MDQ0337208.1"/>
    </source>
</evidence>
<evidence type="ECO:0000313" key="1">
    <source>
        <dbReference type="EMBL" id="MBP1841747.1"/>
    </source>
</evidence>
<proteinExistence type="predicted"/>
<evidence type="ECO:0000313" key="3">
    <source>
        <dbReference type="Proteomes" id="UP001138672"/>
    </source>
</evidence>
<dbReference type="Proteomes" id="UP001138672">
    <property type="component" value="Unassembled WGS sequence"/>
</dbReference>
<comment type="caution">
    <text evidence="1">The sequence shown here is derived from an EMBL/GenBank/DDBJ whole genome shotgun (WGS) entry which is preliminary data.</text>
</comment>
<name>A0A9X0YN01_9FLAO</name>
<reference evidence="1" key="1">
    <citation type="submission" date="2021-03" db="EMBL/GenBank/DDBJ databases">
        <title>Genomic Encyclopedia of Type Strains, Phase IV (KMG-IV): sequencing the most valuable type-strain genomes for metagenomic binning, comparative biology and taxonomic classification.</title>
        <authorList>
            <person name="Goeker M."/>
        </authorList>
    </citation>
    <scope>NUCLEOTIDE SEQUENCE</scope>
    <source>
        <strain evidence="1">DSM 15523</strain>
        <strain evidence="2 4">DSM 16476</strain>
    </source>
</reference>
<keyword evidence="4" id="KW-1185">Reference proteome</keyword>
<dbReference type="OrthoDB" id="1453526at2"/>
<dbReference type="Proteomes" id="UP001231587">
    <property type="component" value="Unassembled WGS sequence"/>
</dbReference>
<dbReference type="RefSeq" id="WP_057778379.1">
    <property type="nucleotide sequence ID" value="NZ_JAGGJQ010000018.1"/>
</dbReference>
<dbReference type="EMBL" id="JAUSUU010000017">
    <property type="protein sequence ID" value="MDQ0337208.1"/>
    <property type="molecule type" value="Genomic_DNA"/>
</dbReference>
<sequence>MKLGEIYKTEFDERVFRIIGLDNYEVFYDCLSNENKWTFSGNFKRKSIFLRMRTELFKVKSELIKLEEFTQKEAEYFRADLPMRFGRIKNLNWESAVKSELNKYQNEFSQRKVNTEKIILIPSGAKGGFLKGELIESNSILTEFEIIQKASELQKLSSNGIGFYRMGCQKGIPTYLIGEYLDKAGIMK</sequence>
<dbReference type="EMBL" id="JAGGJQ010000018">
    <property type="protein sequence ID" value="MBP1841747.1"/>
    <property type="molecule type" value="Genomic_DNA"/>
</dbReference>
<accession>A0A9X0YN01</accession>
<evidence type="ECO:0000313" key="4">
    <source>
        <dbReference type="Proteomes" id="UP001231587"/>
    </source>
</evidence>
<organism evidence="1 3">
    <name type="scientific">Formosa algae</name>
    <dbReference type="NCBI Taxonomy" id="225843"/>
    <lineage>
        <taxon>Bacteria</taxon>
        <taxon>Pseudomonadati</taxon>
        <taxon>Bacteroidota</taxon>
        <taxon>Flavobacteriia</taxon>
        <taxon>Flavobacteriales</taxon>
        <taxon>Flavobacteriaceae</taxon>
        <taxon>Formosa</taxon>
    </lineage>
</organism>